<dbReference type="InterPro" id="IPR005583">
    <property type="entry name" value="YaaA"/>
</dbReference>
<name>A0A089L605_PAEBO</name>
<sequence>MRIIISPAKKMKQDTDVFTSCQMPQFINESGILLDTLNKLNYEEAKSLWKCNDAIATLNAQRIKNMDLTRNLTPALMSYEGLQYQYMAPGVLQTEELEYLQQHLRILSGFYGMLRPFDGVVPYRLEMQAKLAGPGFSSIYGFWGRKLADQLFAESDCILNLASKEYSKCISPYLGGDVRMVTCVFGQQIGGKVIERATLAKMARGEMVRFMAEQQIGCIEDIKGFSGFDLEFADELSNESTYVFIQKRADS</sequence>
<dbReference type="NCBIfam" id="NF002543">
    <property type="entry name" value="PRK02101.1-4"/>
    <property type="match status" value="1"/>
</dbReference>
<dbReference type="HAMAP" id="MF_00652">
    <property type="entry name" value="UPF0246"/>
    <property type="match status" value="1"/>
</dbReference>
<dbReference type="RefSeq" id="WP_042210571.1">
    <property type="nucleotide sequence ID" value="NZ_CP009285.1"/>
</dbReference>
<keyword evidence="3" id="KW-1185">Reference proteome</keyword>
<dbReference type="EMBL" id="CP009285">
    <property type="protein sequence ID" value="AIQ56227.1"/>
    <property type="molecule type" value="Genomic_DNA"/>
</dbReference>
<evidence type="ECO:0000256" key="1">
    <source>
        <dbReference type="HAMAP-Rule" id="MF_00652"/>
    </source>
</evidence>
<dbReference type="AlphaFoldDB" id="A0A089L605"/>
<evidence type="ECO:0000313" key="2">
    <source>
        <dbReference type="EMBL" id="AIQ56227.1"/>
    </source>
</evidence>
<proteinExistence type="inferred from homology"/>
<dbReference type="GO" id="GO:0033194">
    <property type="term" value="P:response to hydroperoxide"/>
    <property type="evidence" value="ECO:0007669"/>
    <property type="project" value="TreeGrafter"/>
</dbReference>
<dbReference type="Proteomes" id="UP000029518">
    <property type="component" value="Chromosome"/>
</dbReference>
<dbReference type="KEGG" id="pbd:PBOR_04095"/>
<reference evidence="2" key="1">
    <citation type="submission" date="2014-08" db="EMBL/GenBank/DDBJ databases">
        <title>Comparative genomics of the Paenibacillus odorifer group.</title>
        <authorList>
            <person name="den Bakker H.C."/>
            <person name="Tsai Y.-C.Y.-C."/>
            <person name="Martin N."/>
            <person name="Korlach J."/>
            <person name="Wiedmann M."/>
        </authorList>
    </citation>
    <scope>NUCLEOTIDE SEQUENCE [LARGE SCALE GENOMIC DNA]</scope>
    <source>
        <strain evidence="2">DSM 13188</strain>
    </source>
</reference>
<dbReference type="GO" id="GO:0005829">
    <property type="term" value="C:cytosol"/>
    <property type="evidence" value="ECO:0007669"/>
    <property type="project" value="TreeGrafter"/>
</dbReference>
<comment type="similarity">
    <text evidence="1">Belongs to the UPF0246 family.</text>
</comment>
<accession>A0A089L605</accession>
<dbReference type="PANTHER" id="PTHR30283:SF4">
    <property type="entry name" value="PEROXIDE STRESS RESISTANCE PROTEIN YAAA"/>
    <property type="match status" value="1"/>
</dbReference>
<dbReference type="HOGENOM" id="CLU_061989_1_0_9"/>
<evidence type="ECO:0000313" key="3">
    <source>
        <dbReference type="Proteomes" id="UP000029518"/>
    </source>
</evidence>
<dbReference type="OrthoDB" id="9777133at2"/>
<organism evidence="2 3">
    <name type="scientific">Paenibacillus borealis</name>
    <dbReference type="NCBI Taxonomy" id="160799"/>
    <lineage>
        <taxon>Bacteria</taxon>
        <taxon>Bacillati</taxon>
        <taxon>Bacillota</taxon>
        <taxon>Bacilli</taxon>
        <taxon>Bacillales</taxon>
        <taxon>Paenibacillaceae</taxon>
        <taxon>Paenibacillus</taxon>
    </lineage>
</organism>
<protein>
    <recommendedName>
        <fullName evidence="1">UPF0246 protein PBOR_04095</fullName>
    </recommendedName>
</protein>
<dbReference type="Pfam" id="PF03883">
    <property type="entry name" value="H2O2_YaaD"/>
    <property type="match status" value="1"/>
</dbReference>
<gene>
    <name evidence="2" type="ORF">PBOR_04095</name>
</gene>
<dbReference type="PANTHER" id="PTHR30283">
    <property type="entry name" value="PEROXIDE STRESS RESPONSE PROTEIN YAAA"/>
    <property type="match status" value="1"/>
</dbReference>